<dbReference type="EMBL" id="CAJVPQ010001411">
    <property type="protein sequence ID" value="CAG8551093.1"/>
    <property type="molecule type" value="Genomic_DNA"/>
</dbReference>
<feature type="domain" description="DUF3730" evidence="1">
    <location>
        <begin position="519"/>
        <end position="719"/>
    </location>
</feature>
<dbReference type="Proteomes" id="UP000789570">
    <property type="component" value="Unassembled WGS sequence"/>
</dbReference>
<gene>
    <name evidence="2" type="ORF">FCALED_LOCUS6122</name>
</gene>
<dbReference type="SUPFAM" id="SSF48371">
    <property type="entry name" value="ARM repeat"/>
    <property type="match status" value="1"/>
</dbReference>
<dbReference type="InterPro" id="IPR016024">
    <property type="entry name" value="ARM-type_fold"/>
</dbReference>
<protein>
    <submittedName>
        <fullName evidence="2">11702_t:CDS:1</fullName>
    </submittedName>
</protein>
<evidence type="ECO:0000313" key="3">
    <source>
        <dbReference type="Proteomes" id="UP000789570"/>
    </source>
</evidence>
<sequence>MELQHRFISIQTVQKVTQTIIENPSQWEQLLPFVTAQSGITSSNAVNKIVSLVRSEILSLDIILNKLTDLSLTLSEVLLDNVIKGITDVLIYQVESQTDSSSEYKCPFSVKTDHDRRIHPFILIISTKSNESWLYLFAQIERIFDVSRLDLIKSKPSEKKSACLRNKLEMIRPFLDFVFLDRSQKKNEQWSFALIHFLIRIVSQDVDNKDFNELREYTLKYLLSVVQRISLTPINSHYVASGTFYVLMQSLVNIMSVPYLSNSFIPSFSKEFSNILGIQILSIACDAHQSNLPTSHYVALLFKLSKLHYKSPNRISLPSFILLWSSLTFLLLNTHSCESQSLILKIMKEIIETKLDEQDVNPELINIAILPLFQIISDLTQDETRNIAMEIILKIQKLHDLQSTSNQKSLEEVSKCLSSRFITGNLAEILSEAHNLLKSFPLSDVFRIDDLKSPFFPLFHIPYLFHNKEYVQIQALNDIISIINDNISLAQSQKFPIFLLILFILRNDDLSSIHPYILHQSLPSLISPKDPIITAKVLKITMSLVQVDRDTRLKAVGIRVLYKLWERQRRCWKSLRFILGEWVKNRKLNHSRINIEEVKGERFEVEVAALTTIRDICKSKARDYAEEVIPFMSSLLQSTILHPNSLCLIIESLNLCVEAAVIDSRAVWTVLMSYVADAIMQSKNLNVKLIARLCQFYRLVAQNEDTDVYNEFKQDILSVYLCPLIFPNYRSKFSDPNQEPQEEICINDSVLFQIQSNIQILKHGLIAITRFSVTEILFEYFPESPKILLDQIFNSQDLVKIEEWRLLFSKFVSYEIDSMRRGLFKGITGRAGSKSSIGLESENFLKVKQRLTLVGSEIVDDWESGRLNPGLRVGIALASLRCFKPPINEESEDESVKPNIHVESSRFYKLLTNAIQDITLTDHWIIRVGCVAEWNNFFVMGLQEVLSKTNEQSDGESIVKSLIEDLMKRLVDARFPAVTQNVIFAITGLCLALKSLDIPSAQAHTTKFLHHLLENFLVDAAIVSNQRDSSLVTSDEVQYSVMMALGHLSTLVMMNEMLLEGVVNTLVTKLCEVDESAMSEWTLFGTGFSLGFLISCIASSPTKTFEMETICSQTINFLTDFLSSPLLSVNHSNTPQIDSAFGVLLGLSNIDHEYKDAIEQIYQKCLSDLKEFVNTEGRIDENIKRTIAGSAWLVGFSKGEDPNEEIVEIFKKATQIASDELEWAEYYFHFSQTYAHRLQTALSIKQSSLNLSAFNTQVHSQIQSLTSSGVNTAKRHAAIITLGSLLGVHYFSSTQTTNSYFFTSSSSTMVTNVLDTLQNIAGLGQQQSSRVMMNDVKGGRLATIVLSCLMQIVERISEIGNEFRRISSTEPRDYSRLPAKSYLKILFDKLVEVSQRNVKGNDAGSPIPIEAGSLIINTFSDVNMILPPVDWFPLFTRFNTPFFETYDLHYQCVLMATRHCDYSTSLMEFLIYVLMKFPKILHEGEGETYKMEYKKLLVNEGFCKILELYGFEKNMTKVETGTKVVRKRGIENIAKKVVMPDSRVYEIVSGMVKSLFDEIENLGDTKVEELQIDFLTTMSDYMSSDNASYAESLKPLRQDLLVLLRNVYHGIPSPTSKTQVYITRLATQTCIFSIDDLDHFSKTSRSKDNLKLDEKELKKYAVTISTMSELGRVDAIIYLTRALEDCLSTFGGISITEGSQNVDLIFSWILHAIRNHIFKPMESSKRAKKKMKLDWLVRTLNAILVVIGISREGQFLLDYGVTVVLNGLVNLSWEEDQCSNQFNNSDKVFPLKYYELQDERFEKVIQNINVKKIASLIPREFESSPDNEIESVQKQIIKRLLKLFELSKEISIIDREHHFILYSILVRLEEYIPNEEIWMLLDDDLSNYNI</sequence>
<name>A0A9N9B4Q6_9GLOM</name>
<dbReference type="OrthoDB" id="6125419at2759"/>
<reference evidence="2" key="1">
    <citation type="submission" date="2021-06" db="EMBL/GenBank/DDBJ databases">
        <authorList>
            <person name="Kallberg Y."/>
            <person name="Tangrot J."/>
            <person name="Rosling A."/>
        </authorList>
    </citation>
    <scope>NUCLEOTIDE SEQUENCE</scope>
    <source>
        <strain evidence="2">UK204</strain>
    </source>
</reference>
<comment type="caution">
    <text evidence="2">The sequence shown here is derived from an EMBL/GenBank/DDBJ whole genome shotgun (WGS) entry which is preliminary data.</text>
</comment>
<dbReference type="PANTHER" id="PTHR16212">
    <property type="entry name" value="FOCADHESIN FAMILY MEMBER"/>
    <property type="match status" value="1"/>
</dbReference>
<dbReference type="PANTHER" id="PTHR16212:SF4">
    <property type="entry name" value="FOCADHESIN"/>
    <property type="match status" value="1"/>
</dbReference>
<evidence type="ECO:0000313" key="2">
    <source>
        <dbReference type="EMBL" id="CAG8551093.1"/>
    </source>
</evidence>
<dbReference type="Pfam" id="PF12530">
    <property type="entry name" value="DUF3730"/>
    <property type="match status" value="1"/>
</dbReference>
<organism evidence="2 3">
    <name type="scientific">Funneliformis caledonium</name>
    <dbReference type="NCBI Taxonomy" id="1117310"/>
    <lineage>
        <taxon>Eukaryota</taxon>
        <taxon>Fungi</taxon>
        <taxon>Fungi incertae sedis</taxon>
        <taxon>Mucoromycota</taxon>
        <taxon>Glomeromycotina</taxon>
        <taxon>Glomeromycetes</taxon>
        <taxon>Glomerales</taxon>
        <taxon>Glomeraceae</taxon>
        <taxon>Funneliformis</taxon>
    </lineage>
</organism>
<dbReference type="InterPro" id="IPR022542">
    <property type="entry name" value="FOCAD/RST1_DUF3730"/>
</dbReference>
<keyword evidence="3" id="KW-1185">Reference proteome</keyword>
<dbReference type="GO" id="GO:0060147">
    <property type="term" value="P:regulation of post-transcriptional gene silencing"/>
    <property type="evidence" value="ECO:0007669"/>
    <property type="project" value="InterPro"/>
</dbReference>
<proteinExistence type="predicted"/>
<accession>A0A9N9B4Q6</accession>
<dbReference type="InterPro" id="IPR045163">
    <property type="entry name" value="Focadhesin/RST1"/>
</dbReference>
<evidence type="ECO:0000259" key="1">
    <source>
        <dbReference type="Pfam" id="PF12530"/>
    </source>
</evidence>